<sequence>MATQTWGDKETQFFYELSPEKILSCVESLGFKTTGRAMVLNSMENRVYEIEIYSDSPNPSEHFLISKFYRPGRWSKEQIQDEHDFLLELDESEVPVIAPLVIDGQSVFTDEVSGLYYCLFPKKGGRAPDEMNIDDLEILGRTLARLHTIGASKKAEHRLKITPQVYGRQNLNYLLNAKVIPSHLEKTYNDLVLEVCNISEPYFNEEKFIRIHGDCHLGNIIRRGDASFHLIDLDDMVMGPEVQDIWLSIPGVDQYALQDRAILLEAYESMRPFPREQLKLIESLRTLRFIHFSAWISKRWEDPAFKLHFPQFAEHHYWEIQIQDLRSQLELINNSLNNQYLY</sequence>
<dbReference type="InterPro" id="IPR011009">
    <property type="entry name" value="Kinase-like_dom_sf"/>
</dbReference>
<dbReference type="NCBIfam" id="NF008738">
    <property type="entry name" value="PRK11768.1"/>
    <property type="match status" value="1"/>
</dbReference>
<comment type="function">
    <text evidence="11">A protein kinase that phosphorylates Ser and Thr residues. Probably acts to suppress the effects of stress linked to accumulation of reactive oxygen species. Probably involved in the extracytoplasmic stress response.</text>
</comment>
<dbReference type="RefSeq" id="WP_014245005.1">
    <property type="nucleotide sequence ID" value="NC_016620.1"/>
</dbReference>
<evidence type="ECO:0000256" key="1">
    <source>
        <dbReference type="ARBA" id="ARBA00022490"/>
    </source>
</evidence>
<dbReference type="eggNOG" id="COG2334">
    <property type="taxonomic scope" value="Bacteria"/>
</dbReference>
<keyword evidence="8 11" id="KW-0067">ATP-binding</keyword>
<feature type="active site" description="Proton acceptor" evidence="11">
    <location>
        <position position="214"/>
    </location>
</feature>
<dbReference type="GO" id="GO:0005524">
    <property type="term" value="F:ATP binding"/>
    <property type="evidence" value="ECO:0007669"/>
    <property type="project" value="UniProtKB-UniRule"/>
</dbReference>
<dbReference type="Gene3D" id="3.30.200.70">
    <property type="match status" value="1"/>
</dbReference>
<evidence type="ECO:0000313" key="14">
    <source>
        <dbReference type="Proteomes" id="UP000008963"/>
    </source>
</evidence>
<keyword evidence="14" id="KW-1185">Reference proteome</keyword>
<dbReference type="EMBL" id="FQ312005">
    <property type="protein sequence ID" value="CBW27228.1"/>
    <property type="molecule type" value="Genomic_DNA"/>
</dbReference>
<dbReference type="OrthoDB" id="5288883at2"/>
<dbReference type="Proteomes" id="UP000008963">
    <property type="component" value="Chromosome"/>
</dbReference>
<dbReference type="Pfam" id="PF01636">
    <property type="entry name" value="APH"/>
    <property type="match status" value="1"/>
</dbReference>
<comment type="similarity">
    <text evidence="11">Belongs to the SrkA/RdoA protein kinase family.</text>
</comment>
<keyword evidence="6 11" id="KW-0547">Nucleotide-binding</keyword>
<evidence type="ECO:0000256" key="11">
    <source>
        <dbReference type="HAMAP-Rule" id="MF_01497"/>
    </source>
</evidence>
<evidence type="ECO:0000256" key="3">
    <source>
        <dbReference type="ARBA" id="ARBA00022553"/>
    </source>
</evidence>
<feature type="binding site" evidence="11">
    <location>
        <position position="232"/>
    </location>
    <ligand>
        <name>Mg(2+)</name>
        <dbReference type="ChEBI" id="CHEBI:18420"/>
    </ligand>
</feature>
<evidence type="ECO:0000256" key="2">
    <source>
        <dbReference type="ARBA" id="ARBA00022527"/>
    </source>
</evidence>
<dbReference type="SUPFAM" id="SSF56112">
    <property type="entry name" value="Protein kinase-like (PK-like)"/>
    <property type="match status" value="1"/>
</dbReference>
<evidence type="ECO:0000313" key="13">
    <source>
        <dbReference type="EMBL" id="CBW27228.1"/>
    </source>
</evidence>
<dbReference type="STRING" id="862908.BMS_2432"/>
<keyword evidence="10 11" id="KW-0346">Stress response</keyword>
<keyword evidence="7 11" id="KW-0418">Kinase</keyword>
<evidence type="ECO:0000256" key="5">
    <source>
        <dbReference type="ARBA" id="ARBA00022723"/>
    </source>
</evidence>
<dbReference type="InterPro" id="IPR002575">
    <property type="entry name" value="Aminoglycoside_PTrfase"/>
</dbReference>
<keyword evidence="5 11" id="KW-0479">Metal-binding</keyword>
<feature type="active site" evidence="11">
    <location>
        <position position="232"/>
    </location>
</feature>
<comment type="subcellular location">
    <subcellularLocation>
        <location evidence="11">Cytoplasm</location>
    </subcellularLocation>
</comment>
<feature type="domain" description="Aminoglycoside phosphotransferase" evidence="12">
    <location>
        <begin position="44"/>
        <end position="270"/>
    </location>
</feature>
<comment type="catalytic activity">
    <reaction evidence="11">
        <text>L-seryl-[protein] + ATP = O-phospho-L-seryl-[protein] + ADP + H(+)</text>
        <dbReference type="Rhea" id="RHEA:17989"/>
        <dbReference type="Rhea" id="RHEA-COMP:9863"/>
        <dbReference type="Rhea" id="RHEA-COMP:11604"/>
        <dbReference type="ChEBI" id="CHEBI:15378"/>
        <dbReference type="ChEBI" id="CHEBI:29999"/>
        <dbReference type="ChEBI" id="CHEBI:30616"/>
        <dbReference type="ChEBI" id="CHEBI:83421"/>
        <dbReference type="ChEBI" id="CHEBI:456216"/>
        <dbReference type="EC" id="2.7.11.1"/>
    </reaction>
</comment>
<dbReference type="EC" id="2.7.11.1" evidence="11"/>
<feature type="binding site" evidence="11">
    <location>
        <position position="219"/>
    </location>
    <ligand>
        <name>Mg(2+)</name>
        <dbReference type="ChEBI" id="CHEBI:18420"/>
    </ligand>
</feature>
<dbReference type="GO" id="GO:0000287">
    <property type="term" value="F:magnesium ion binding"/>
    <property type="evidence" value="ECO:0007669"/>
    <property type="project" value="UniProtKB-UniRule"/>
</dbReference>
<accession>E1X502</accession>
<comment type="cofactor">
    <cofactor evidence="11">
        <name>Mg(2+)</name>
        <dbReference type="ChEBI" id="CHEBI:18420"/>
    </cofactor>
</comment>
<gene>
    <name evidence="11" type="primary">srkA</name>
    <name evidence="13" type="ordered locus">BMS_2432</name>
</gene>
<proteinExistence type="inferred from homology"/>
<evidence type="ECO:0000256" key="8">
    <source>
        <dbReference type="ARBA" id="ARBA00022840"/>
    </source>
</evidence>
<dbReference type="KEGG" id="bmx:BMS_2432"/>
<dbReference type="Gene3D" id="1.20.1270.170">
    <property type="match status" value="1"/>
</dbReference>
<dbReference type="GO" id="GO:0106310">
    <property type="term" value="F:protein serine kinase activity"/>
    <property type="evidence" value="ECO:0007669"/>
    <property type="project" value="RHEA"/>
</dbReference>
<dbReference type="HAMAP" id="MF_01497">
    <property type="entry name" value="SrkA_kinase"/>
    <property type="match status" value="1"/>
</dbReference>
<organism evidence="13 14">
    <name type="scientific">Halobacteriovorax marinus (strain ATCC BAA-682 / DSM 15412 / SJ)</name>
    <name type="common">Bacteriovorax marinus</name>
    <dbReference type="NCBI Taxonomy" id="862908"/>
    <lineage>
        <taxon>Bacteria</taxon>
        <taxon>Pseudomonadati</taxon>
        <taxon>Bdellovibrionota</taxon>
        <taxon>Bacteriovoracia</taxon>
        <taxon>Bacteriovoracales</taxon>
        <taxon>Halobacteriovoraceae</taxon>
        <taxon>Halobacteriovorax</taxon>
    </lineage>
</organism>
<keyword evidence="3 11" id="KW-0597">Phosphoprotein</keyword>
<evidence type="ECO:0000259" key="12">
    <source>
        <dbReference type="Pfam" id="PF01636"/>
    </source>
</evidence>
<keyword evidence="2 11" id="KW-0723">Serine/threonine-protein kinase</keyword>
<dbReference type="Gene3D" id="1.10.510.10">
    <property type="entry name" value="Transferase(Phosphotransferase) domain 1"/>
    <property type="match status" value="1"/>
</dbReference>
<dbReference type="AlphaFoldDB" id="E1X502"/>
<dbReference type="PANTHER" id="PTHR39573">
    <property type="entry name" value="STRESS RESPONSE KINASE A"/>
    <property type="match status" value="1"/>
</dbReference>
<dbReference type="InterPro" id="IPR032882">
    <property type="entry name" value="SrkA/RdoA"/>
</dbReference>
<evidence type="ECO:0000256" key="6">
    <source>
        <dbReference type="ARBA" id="ARBA00022741"/>
    </source>
</evidence>
<reference evidence="14" key="1">
    <citation type="journal article" date="2013" name="ISME J.">
        <title>A small predatory core genome in the divergent marine Bacteriovorax marinus SJ and the terrestrial Bdellovibrio bacteriovorus.</title>
        <authorList>
            <person name="Crossman L.C."/>
            <person name="Chen H."/>
            <person name="Cerdeno-Tarraga A.M."/>
            <person name="Brooks K."/>
            <person name="Quail M.A."/>
            <person name="Pineiro S.A."/>
            <person name="Hobley L."/>
            <person name="Sockett R.E."/>
            <person name="Bentley S.D."/>
            <person name="Parkhill J."/>
            <person name="Williams H.N."/>
            <person name="Stine O.C."/>
        </authorList>
    </citation>
    <scope>NUCLEOTIDE SEQUENCE [LARGE SCALE GENOMIC DNA]</scope>
    <source>
        <strain evidence="14">ATCC BAA-682 / DSM 15412 / SJ</strain>
    </source>
</reference>
<keyword evidence="9 11" id="KW-0460">Magnesium</keyword>
<dbReference type="HOGENOM" id="CLU_054715_0_0_7"/>
<comment type="subunit">
    <text evidence="11">Monomer.</text>
</comment>
<dbReference type="PANTHER" id="PTHR39573:SF1">
    <property type="entry name" value="STRESS RESPONSE KINASE A"/>
    <property type="match status" value="1"/>
</dbReference>
<evidence type="ECO:0000256" key="9">
    <source>
        <dbReference type="ARBA" id="ARBA00022842"/>
    </source>
</evidence>
<protein>
    <recommendedName>
        <fullName evidence="11">Stress response kinase A</fullName>
        <ecNumber evidence="11">2.7.11.1</ecNumber>
    </recommendedName>
    <alternativeName>
        <fullName evidence="11">Serine/threonine-protein kinase SrkA</fullName>
    </alternativeName>
</protein>
<keyword evidence="4 11" id="KW-0808">Transferase</keyword>
<dbReference type="PATRIC" id="fig|862908.3.peg.2318"/>
<comment type="catalytic activity">
    <reaction evidence="11">
        <text>L-threonyl-[protein] + ATP = O-phospho-L-threonyl-[protein] + ADP + H(+)</text>
        <dbReference type="Rhea" id="RHEA:46608"/>
        <dbReference type="Rhea" id="RHEA-COMP:11060"/>
        <dbReference type="Rhea" id="RHEA-COMP:11605"/>
        <dbReference type="ChEBI" id="CHEBI:15378"/>
        <dbReference type="ChEBI" id="CHEBI:30013"/>
        <dbReference type="ChEBI" id="CHEBI:30616"/>
        <dbReference type="ChEBI" id="CHEBI:61977"/>
        <dbReference type="ChEBI" id="CHEBI:456216"/>
        <dbReference type="EC" id="2.7.11.1"/>
    </reaction>
</comment>
<evidence type="ECO:0000256" key="10">
    <source>
        <dbReference type="ARBA" id="ARBA00023016"/>
    </source>
</evidence>
<name>E1X502_HALMS</name>
<keyword evidence="1 11" id="KW-0963">Cytoplasm</keyword>
<feature type="site" description="ATP" evidence="11">
    <location>
        <position position="42"/>
    </location>
</feature>
<dbReference type="GO" id="GO:0005737">
    <property type="term" value="C:cytoplasm"/>
    <property type="evidence" value="ECO:0007669"/>
    <property type="project" value="UniProtKB-SubCell"/>
</dbReference>
<dbReference type="GO" id="GO:0004674">
    <property type="term" value="F:protein serine/threonine kinase activity"/>
    <property type="evidence" value="ECO:0007669"/>
    <property type="project" value="UniProtKB-UniRule"/>
</dbReference>
<evidence type="ECO:0000256" key="7">
    <source>
        <dbReference type="ARBA" id="ARBA00022777"/>
    </source>
</evidence>
<evidence type="ECO:0000256" key="4">
    <source>
        <dbReference type="ARBA" id="ARBA00022679"/>
    </source>
</evidence>